<gene>
    <name evidence="12" type="primary">recN</name>
    <name evidence="12" type="ORF">HF203_09950</name>
</gene>
<evidence type="ECO:0000256" key="3">
    <source>
        <dbReference type="ARBA" id="ARBA00021315"/>
    </source>
</evidence>
<evidence type="ECO:0000256" key="5">
    <source>
        <dbReference type="ARBA" id="ARBA00022763"/>
    </source>
</evidence>
<name>A0ABX1I8J5_9GAMM</name>
<keyword evidence="13" id="KW-1185">Reference proteome</keyword>
<comment type="similarity">
    <text evidence="2 9">Belongs to the RecN family.</text>
</comment>
<comment type="function">
    <text evidence="1 9">May be involved in recombinational repair of damaged DNA.</text>
</comment>
<dbReference type="InterPro" id="IPR004604">
    <property type="entry name" value="DNA_recomb/repair_RecN"/>
</dbReference>
<accession>A0ABX1I8J5</accession>
<feature type="domain" description="RecF/RecN/SMC N-terminal" evidence="11">
    <location>
        <begin position="14"/>
        <end position="511"/>
    </location>
</feature>
<dbReference type="RefSeq" id="WP_168669216.1">
    <property type="nucleotide sequence ID" value="NZ_JAAXKX010000013.1"/>
</dbReference>
<evidence type="ECO:0000256" key="2">
    <source>
        <dbReference type="ARBA" id="ARBA00009441"/>
    </source>
</evidence>
<dbReference type="PANTHER" id="PTHR11059">
    <property type="entry name" value="DNA REPAIR PROTEIN RECN"/>
    <property type="match status" value="1"/>
</dbReference>
<dbReference type="Proteomes" id="UP000740754">
    <property type="component" value="Unassembled WGS sequence"/>
</dbReference>
<evidence type="ECO:0000256" key="8">
    <source>
        <dbReference type="ARBA" id="ARBA00033408"/>
    </source>
</evidence>
<sequence length="563" mass="60644">MLTHLVVHDLAIVSAVELEFDGAMSALTGETGAGKSILIDALGLALGDKADATLVRPGQERAEIVAGFDLSANPAARDWLREHELEGDEDTCILRRLLVAKGRSRAYVNGHPTTAAQLRELGELLVDIHGQHAHQSLLRGEAQRDLLDAYGGHRALAEQVATDFRAYRDHARALEHAEQAAQSRAERLELLRFQVEELETAVIDAEELEQLDGEQRRLSHLEQLQSGAATILQELAEGEPTVCDRLNGALAELDDLAAIDPTLGEARELLETASIHAGEAAAALRHYLDGLELDPAALSRVEDRLEQLQTLARKHRIFLAQLPEYLHERRTELDALEQASVALAGLAEARDAAWGRYLQGAEALSAARAAAATRLAQTLSTAMGELGMAGGRFAVTLDPLPTERAGGGGLERVTFMVTANPGQPLQPLARVASGGELSRIGLAIQVATAACGRIPTLVFDEVDVGIGGGVAEIVGRLLRRLGAERQVLCVTHLPQVAAQAHRQLRVCKERHNGETYTRIEPLDEQARVEEIARMLGGTEITQRTRAHASEMLARAHATAPSTS</sequence>
<organism evidence="12 13">
    <name type="scientific">Marichromatium bheemlicum</name>
    <dbReference type="NCBI Taxonomy" id="365339"/>
    <lineage>
        <taxon>Bacteria</taxon>
        <taxon>Pseudomonadati</taxon>
        <taxon>Pseudomonadota</taxon>
        <taxon>Gammaproteobacteria</taxon>
        <taxon>Chromatiales</taxon>
        <taxon>Chromatiaceae</taxon>
        <taxon>Marichromatium</taxon>
    </lineage>
</organism>
<keyword evidence="7 9" id="KW-0234">DNA repair</keyword>
<dbReference type="NCBIfam" id="TIGR00634">
    <property type="entry name" value="recN"/>
    <property type="match status" value="1"/>
</dbReference>
<dbReference type="InterPro" id="IPR027417">
    <property type="entry name" value="P-loop_NTPase"/>
</dbReference>
<keyword evidence="5 9" id="KW-0227">DNA damage</keyword>
<keyword evidence="4" id="KW-0547">Nucleotide-binding</keyword>
<evidence type="ECO:0000256" key="9">
    <source>
        <dbReference type="PIRNR" id="PIRNR003128"/>
    </source>
</evidence>
<protein>
    <recommendedName>
        <fullName evidence="3 9">DNA repair protein RecN</fullName>
    </recommendedName>
    <alternativeName>
        <fullName evidence="8 9">Recombination protein N</fullName>
    </alternativeName>
</protein>
<dbReference type="InterPro" id="IPR003395">
    <property type="entry name" value="RecF/RecN/SMC_N"/>
</dbReference>
<evidence type="ECO:0000256" key="6">
    <source>
        <dbReference type="ARBA" id="ARBA00022840"/>
    </source>
</evidence>
<evidence type="ECO:0000256" key="4">
    <source>
        <dbReference type="ARBA" id="ARBA00022741"/>
    </source>
</evidence>
<keyword evidence="6" id="KW-0067">ATP-binding</keyword>
<dbReference type="PANTHER" id="PTHR11059:SF0">
    <property type="entry name" value="DNA REPAIR PROTEIN RECN"/>
    <property type="match status" value="1"/>
</dbReference>
<keyword evidence="10" id="KW-0175">Coiled coil</keyword>
<reference evidence="12 13" key="1">
    <citation type="submission" date="2020-04" db="EMBL/GenBank/DDBJ databases">
        <title>Draft Whole-Genome sequence of Marichromatium bheemlicum DSM 18632, type strain.</title>
        <authorList>
            <person name="Kyndt J.A."/>
            <person name="Meyer T.E."/>
        </authorList>
    </citation>
    <scope>NUCLEOTIDE SEQUENCE [LARGE SCALE GENOMIC DNA]</scope>
    <source>
        <strain evidence="12 13">DSM 18632</strain>
    </source>
</reference>
<evidence type="ECO:0000259" key="11">
    <source>
        <dbReference type="Pfam" id="PF02463"/>
    </source>
</evidence>
<proteinExistence type="inferred from homology"/>
<dbReference type="Pfam" id="PF02463">
    <property type="entry name" value="SMC_N"/>
    <property type="match status" value="1"/>
</dbReference>
<evidence type="ECO:0000313" key="13">
    <source>
        <dbReference type="Proteomes" id="UP000740754"/>
    </source>
</evidence>
<dbReference type="Gene3D" id="3.40.50.300">
    <property type="entry name" value="P-loop containing nucleotide triphosphate hydrolases"/>
    <property type="match status" value="2"/>
</dbReference>
<dbReference type="SUPFAM" id="SSF52540">
    <property type="entry name" value="P-loop containing nucleoside triphosphate hydrolases"/>
    <property type="match status" value="1"/>
</dbReference>
<evidence type="ECO:0000256" key="10">
    <source>
        <dbReference type="SAM" id="Coils"/>
    </source>
</evidence>
<comment type="caution">
    <text evidence="12">The sequence shown here is derived from an EMBL/GenBank/DDBJ whole genome shotgun (WGS) entry which is preliminary data.</text>
</comment>
<feature type="coiled-coil region" evidence="10">
    <location>
        <begin position="171"/>
        <end position="211"/>
    </location>
</feature>
<dbReference type="CDD" id="cd03241">
    <property type="entry name" value="ABC_RecN"/>
    <property type="match status" value="2"/>
</dbReference>
<evidence type="ECO:0000256" key="1">
    <source>
        <dbReference type="ARBA" id="ARBA00003618"/>
    </source>
</evidence>
<evidence type="ECO:0000256" key="7">
    <source>
        <dbReference type="ARBA" id="ARBA00023204"/>
    </source>
</evidence>
<dbReference type="NCBIfam" id="NF008121">
    <property type="entry name" value="PRK10869.1"/>
    <property type="match status" value="1"/>
</dbReference>
<dbReference type="EMBL" id="JAAXKX010000013">
    <property type="protein sequence ID" value="NKN33548.1"/>
    <property type="molecule type" value="Genomic_DNA"/>
</dbReference>
<dbReference type="PIRSF" id="PIRSF003128">
    <property type="entry name" value="RecN"/>
    <property type="match status" value="1"/>
</dbReference>
<evidence type="ECO:0000313" key="12">
    <source>
        <dbReference type="EMBL" id="NKN33548.1"/>
    </source>
</evidence>